<dbReference type="InterPro" id="IPR008775">
    <property type="entry name" value="Phytyl_CoA_dOase-like"/>
</dbReference>
<keyword evidence="2" id="KW-1185">Reference proteome</keyword>
<dbReference type="PANTHER" id="PTHR20883">
    <property type="entry name" value="PHYTANOYL-COA DIOXYGENASE DOMAIN CONTAINING 1"/>
    <property type="match status" value="1"/>
</dbReference>
<dbReference type="PANTHER" id="PTHR20883:SF51">
    <property type="entry name" value="PHYTANOYL-COA HYDROXYLASE"/>
    <property type="match status" value="1"/>
</dbReference>
<dbReference type="SUPFAM" id="SSF51197">
    <property type="entry name" value="Clavaminate synthase-like"/>
    <property type="match status" value="1"/>
</dbReference>
<organism evidence="1 2">
    <name type="scientific">Teichococcus deserti</name>
    <dbReference type="NCBI Taxonomy" id="1817963"/>
    <lineage>
        <taxon>Bacteria</taxon>
        <taxon>Pseudomonadati</taxon>
        <taxon>Pseudomonadota</taxon>
        <taxon>Alphaproteobacteria</taxon>
        <taxon>Acetobacterales</taxon>
        <taxon>Roseomonadaceae</taxon>
        <taxon>Roseomonas</taxon>
    </lineage>
</organism>
<dbReference type="Gene3D" id="2.60.120.620">
    <property type="entry name" value="q2cbj1_9rhob like domain"/>
    <property type="match status" value="1"/>
</dbReference>
<dbReference type="Pfam" id="PF05721">
    <property type="entry name" value="PhyH"/>
    <property type="match status" value="1"/>
</dbReference>
<reference evidence="1 2" key="1">
    <citation type="submission" date="2016-10" db="EMBL/GenBank/DDBJ databases">
        <title>Draft Genome sequence of Roseomonas sp. strain M3.</title>
        <authorList>
            <person name="Subhash Y."/>
            <person name="Lee S."/>
        </authorList>
    </citation>
    <scope>NUCLEOTIDE SEQUENCE [LARGE SCALE GENOMIC DNA]</scope>
    <source>
        <strain evidence="1 2">M3</strain>
    </source>
</reference>
<evidence type="ECO:0000313" key="2">
    <source>
        <dbReference type="Proteomes" id="UP000188879"/>
    </source>
</evidence>
<comment type="caution">
    <text evidence="1">The sequence shown here is derived from an EMBL/GenBank/DDBJ whole genome shotgun (WGS) entry which is preliminary data.</text>
</comment>
<dbReference type="EMBL" id="MLCO01000111">
    <property type="protein sequence ID" value="ONG53167.1"/>
    <property type="molecule type" value="Genomic_DNA"/>
</dbReference>
<proteinExistence type="predicted"/>
<dbReference type="GO" id="GO:0016706">
    <property type="term" value="F:2-oxoglutarate-dependent dioxygenase activity"/>
    <property type="evidence" value="ECO:0007669"/>
    <property type="project" value="UniProtKB-ARBA"/>
</dbReference>
<accession>A0A1V2H1L2</accession>
<evidence type="ECO:0000313" key="1">
    <source>
        <dbReference type="EMBL" id="ONG53167.1"/>
    </source>
</evidence>
<sequence length="254" mass="27110">MDDRHDLAGFAARGFALLPGAVDAALRQSLIDAVQRVQDSVPRLAPELRERLTLERDLPATHRDGIEAGSVGDAIFILGDPVAFDAVFWSVLRQPVITQAIRAALGGVEVAAHFMNVTIKQPGLGRRIGWHRDFANGYASPPRSCFLRAMLCLDGMTGAGGATQFIPGSHRLADEEASAAKPPRGWQPPPDDIVTVTCAPGDLVLIHPKVLHGGGMNRSARTRRNLILQAGDAAVPLRAPPALEAVLGHRLTES</sequence>
<protein>
    <recommendedName>
        <fullName evidence="3">Phytanoyl-CoA dioxygenase</fullName>
    </recommendedName>
</protein>
<evidence type="ECO:0008006" key="3">
    <source>
        <dbReference type="Google" id="ProtNLM"/>
    </source>
</evidence>
<gene>
    <name evidence="1" type="ORF">BKE38_13200</name>
</gene>
<dbReference type="Proteomes" id="UP000188879">
    <property type="component" value="Unassembled WGS sequence"/>
</dbReference>
<name>A0A1V2H1L2_9PROT</name>
<dbReference type="GO" id="GO:0005506">
    <property type="term" value="F:iron ion binding"/>
    <property type="evidence" value="ECO:0007669"/>
    <property type="project" value="UniProtKB-ARBA"/>
</dbReference>
<dbReference type="AlphaFoldDB" id="A0A1V2H1L2"/>